<proteinExistence type="predicted"/>
<sequence length="44" mass="5384">MEIKENKKIAKATFADVIKFKVKWIFKILWSVINYPFDLFDKYI</sequence>
<comment type="caution">
    <text evidence="1">The sequence shown here is derived from an EMBL/GenBank/DDBJ whole genome shotgun (WGS) entry which is preliminary data.</text>
</comment>
<dbReference type="EMBL" id="JAMXTT010000001">
    <property type="protein sequence ID" value="MCW0263100.1"/>
    <property type="molecule type" value="Genomic_DNA"/>
</dbReference>
<evidence type="ECO:0000313" key="2">
    <source>
        <dbReference type="Proteomes" id="UP001139307"/>
    </source>
</evidence>
<organism evidence="1 2">
    <name type="scientific">Fusobacterium vincentii</name>
    <name type="common">Fusobacterium nucleatum subsp. vincentii</name>
    <dbReference type="NCBI Taxonomy" id="155615"/>
    <lineage>
        <taxon>Bacteria</taxon>
        <taxon>Fusobacteriati</taxon>
        <taxon>Fusobacteriota</taxon>
        <taxon>Fusobacteriia</taxon>
        <taxon>Fusobacteriales</taxon>
        <taxon>Fusobacteriaceae</taxon>
        <taxon>Fusobacterium</taxon>
    </lineage>
</organism>
<protein>
    <submittedName>
        <fullName evidence="1">Uncharacterized protein</fullName>
    </submittedName>
</protein>
<dbReference type="AlphaFoldDB" id="A0AAJ1CRT6"/>
<dbReference type="RefSeq" id="WP_256594073.1">
    <property type="nucleotide sequence ID" value="NZ_JAMXTT010000001.1"/>
</dbReference>
<gene>
    <name evidence="1" type="ORF">NLX61_01825</name>
</gene>
<accession>A0AAJ1CRT6</accession>
<evidence type="ECO:0000313" key="1">
    <source>
        <dbReference type="EMBL" id="MCW0263100.1"/>
    </source>
</evidence>
<dbReference type="Proteomes" id="UP001139307">
    <property type="component" value="Unassembled WGS sequence"/>
</dbReference>
<reference evidence="1" key="1">
    <citation type="submission" date="2022-06" db="EMBL/GenBank/DDBJ databases">
        <title>Draft Genome Sequence of Fusobacterium vincentii Strain CNGBCC1850030, Isolated from Healthy Human Feces.</title>
        <authorList>
            <person name="Jing X."/>
            <person name="Liu C."/>
            <person name="Ye Y."/>
            <person name="Xu J."/>
            <person name="Huang H."/>
            <person name="Wang B."/>
            <person name="Wei J."/>
            <person name="Zhao J."/>
        </authorList>
    </citation>
    <scope>NUCLEOTIDE SEQUENCE</scope>
    <source>
        <strain evidence="1">CNGBCC1850030</strain>
    </source>
</reference>
<name>A0AAJ1CRT6_FUSVC</name>